<dbReference type="RefSeq" id="WP_203899230.1">
    <property type="nucleotide sequence ID" value="NZ_BOPF01000008.1"/>
</dbReference>
<accession>A0A8J4DQG1</accession>
<organism evidence="3 4">
    <name type="scientific">Virgisporangium aliadipatigenens</name>
    <dbReference type="NCBI Taxonomy" id="741659"/>
    <lineage>
        <taxon>Bacteria</taxon>
        <taxon>Bacillati</taxon>
        <taxon>Actinomycetota</taxon>
        <taxon>Actinomycetes</taxon>
        <taxon>Micromonosporales</taxon>
        <taxon>Micromonosporaceae</taxon>
        <taxon>Virgisporangium</taxon>
    </lineage>
</organism>
<dbReference type="InterPro" id="IPR036890">
    <property type="entry name" value="HATPase_C_sf"/>
</dbReference>
<sequence>MLTARVAHDLDQENVIVTPVGELTAGTRHVVRSAVRKALIECPRAVLVDLTEFVDPAGQAPAMFLSLQQRAEREPPVPVYWCGSRGELGLRLSRRPWRDLLRVAESLDRAASCLAHLPPTPRRLYGEFQPDVLAASAARTLVGDACFAWDVPQLAHPARLVVSELVQNAVTHAGTTVAVTAVLTQRHLRLCVRDGGFTPPVLQDPRLGDPAAPLGTTGTGLHLVDRCASRWGTIALNDGKFVWVVLER</sequence>
<dbReference type="GO" id="GO:0004674">
    <property type="term" value="F:protein serine/threonine kinase activity"/>
    <property type="evidence" value="ECO:0007669"/>
    <property type="project" value="UniProtKB-KW"/>
</dbReference>
<dbReference type="SUPFAM" id="SSF55874">
    <property type="entry name" value="ATPase domain of HSP90 chaperone/DNA topoisomerase II/histidine kinase"/>
    <property type="match status" value="1"/>
</dbReference>
<gene>
    <name evidence="3" type="ORF">Val02_25590</name>
</gene>
<reference evidence="3" key="1">
    <citation type="submission" date="2021-01" db="EMBL/GenBank/DDBJ databases">
        <title>Whole genome shotgun sequence of Virgisporangium aliadipatigenens NBRC 105644.</title>
        <authorList>
            <person name="Komaki H."/>
            <person name="Tamura T."/>
        </authorList>
    </citation>
    <scope>NUCLEOTIDE SEQUENCE</scope>
    <source>
        <strain evidence="3">NBRC 105644</strain>
    </source>
</reference>
<dbReference type="CDD" id="cd16936">
    <property type="entry name" value="HATPase_RsbW-like"/>
    <property type="match status" value="1"/>
</dbReference>
<dbReference type="Proteomes" id="UP000619260">
    <property type="component" value="Unassembled WGS sequence"/>
</dbReference>
<keyword evidence="1" id="KW-0418">Kinase</keyword>
<dbReference type="EMBL" id="BOPF01000008">
    <property type="protein sequence ID" value="GIJ45673.1"/>
    <property type="molecule type" value="Genomic_DNA"/>
</dbReference>
<keyword evidence="4" id="KW-1185">Reference proteome</keyword>
<evidence type="ECO:0000259" key="2">
    <source>
        <dbReference type="Pfam" id="PF02518"/>
    </source>
</evidence>
<comment type="caution">
    <text evidence="3">The sequence shown here is derived from an EMBL/GenBank/DDBJ whole genome shotgun (WGS) entry which is preliminary data.</text>
</comment>
<dbReference type="PANTHER" id="PTHR35526:SF3">
    <property type="entry name" value="ANTI-SIGMA-F FACTOR RSBW"/>
    <property type="match status" value="1"/>
</dbReference>
<dbReference type="Pfam" id="PF02518">
    <property type="entry name" value="HATPase_c"/>
    <property type="match status" value="1"/>
</dbReference>
<evidence type="ECO:0000256" key="1">
    <source>
        <dbReference type="ARBA" id="ARBA00022527"/>
    </source>
</evidence>
<evidence type="ECO:0000313" key="4">
    <source>
        <dbReference type="Proteomes" id="UP000619260"/>
    </source>
</evidence>
<dbReference type="Gene3D" id="3.30.565.10">
    <property type="entry name" value="Histidine kinase-like ATPase, C-terminal domain"/>
    <property type="match status" value="1"/>
</dbReference>
<proteinExistence type="predicted"/>
<feature type="domain" description="Histidine kinase/HSP90-like ATPase" evidence="2">
    <location>
        <begin position="158"/>
        <end position="246"/>
    </location>
</feature>
<protein>
    <recommendedName>
        <fullName evidence="2">Histidine kinase/HSP90-like ATPase domain-containing protein</fullName>
    </recommendedName>
</protein>
<dbReference type="InterPro" id="IPR003594">
    <property type="entry name" value="HATPase_dom"/>
</dbReference>
<evidence type="ECO:0000313" key="3">
    <source>
        <dbReference type="EMBL" id="GIJ45673.1"/>
    </source>
</evidence>
<keyword evidence="1" id="KW-0808">Transferase</keyword>
<keyword evidence="1" id="KW-0723">Serine/threonine-protein kinase</keyword>
<dbReference type="PANTHER" id="PTHR35526">
    <property type="entry name" value="ANTI-SIGMA-F FACTOR RSBW-RELATED"/>
    <property type="match status" value="1"/>
</dbReference>
<dbReference type="InterPro" id="IPR050267">
    <property type="entry name" value="Anti-sigma-factor_SerPK"/>
</dbReference>
<name>A0A8J4DQG1_9ACTN</name>
<dbReference type="AlphaFoldDB" id="A0A8J4DQG1"/>